<dbReference type="Proteomes" id="UP000593567">
    <property type="component" value="Unassembled WGS sequence"/>
</dbReference>
<gene>
    <name evidence="3" type="ORF">EB796_014957</name>
</gene>
<dbReference type="Gene3D" id="3.40.50.1440">
    <property type="entry name" value="Tubulin/FtsZ, GTPase domain"/>
    <property type="match status" value="1"/>
</dbReference>
<dbReference type="PANTHER" id="PTHR13391:SF0">
    <property type="entry name" value="PROTEIN MISATO HOMOLOG 1"/>
    <property type="match status" value="1"/>
</dbReference>
<evidence type="ECO:0000313" key="4">
    <source>
        <dbReference type="Proteomes" id="UP000593567"/>
    </source>
</evidence>
<accession>A0A7J7JMT1</accession>
<sequence>MEAELLDSTETESKADELESSVKEDIREKMYSLDDSVHSWCDYLRVHLHPKSLSVVKGYYQTDNVLNLHNLGSDLYNRQSSKLREELEDRIHFFTEEADNLQGFHMLADIYDGFGGLASSVASDISNEYSKRGCISFCPFYSQRTSQDNSQSLHDLINSVLSVVRLIEAGFTVVPLSLVDNPWNSVHHKHTQLPGLVYKSHLPYHTSAVFAAALDTATLSHRLLESSLPLYHLTDTLSSAGRMVSNLSLTLPLPLESHLSSQSLFNKALNPLRSLSPLHDGNVLRSPSVQSVVLRGAEASYESLLQEAVSTWYPSTSSSIMEVRKPCKVTSPFPHIFDSNIDEFGYRSDKPREKRKGVQSVAAMTSLSTTNQSVHMLTHLLERSRKLNRRHLHKHLEAGMEQDDWSDSLNTLEELIGKYEDGDAMETSDSE</sequence>
<dbReference type="SUPFAM" id="SSF52490">
    <property type="entry name" value="Tubulin nucleotide-binding domain-like"/>
    <property type="match status" value="1"/>
</dbReference>
<feature type="domain" description="DML1/Misato tubulin" evidence="2">
    <location>
        <begin position="35"/>
        <end position="223"/>
    </location>
</feature>
<dbReference type="InterPro" id="IPR029209">
    <property type="entry name" value="DML1/Misato_tubulin"/>
</dbReference>
<reference evidence="3" key="1">
    <citation type="submission" date="2020-06" db="EMBL/GenBank/DDBJ databases">
        <title>Draft genome of Bugula neritina, a colonial animal packing powerful symbionts and potential medicines.</title>
        <authorList>
            <person name="Rayko M."/>
        </authorList>
    </citation>
    <scope>NUCLEOTIDE SEQUENCE [LARGE SCALE GENOMIC DNA]</scope>
    <source>
        <strain evidence="3">Kwan_BN1</strain>
    </source>
</reference>
<feature type="compositionally biased region" description="Acidic residues" evidence="1">
    <location>
        <begin position="1"/>
        <end position="10"/>
    </location>
</feature>
<evidence type="ECO:0000313" key="3">
    <source>
        <dbReference type="EMBL" id="KAF6026736.1"/>
    </source>
</evidence>
<dbReference type="PANTHER" id="PTHR13391">
    <property type="entry name" value="MITOCHONDRIAL DISTRIBUTION REGULATOR MISATO"/>
    <property type="match status" value="1"/>
</dbReference>
<protein>
    <submittedName>
        <fullName evidence="3">MSTO1</fullName>
    </submittedName>
</protein>
<evidence type="ECO:0000256" key="1">
    <source>
        <dbReference type="SAM" id="MobiDB-lite"/>
    </source>
</evidence>
<dbReference type="OrthoDB" id="271881at2759"/>
<comment type="caution">
    <text evidence="3">The sequence shown here is derived from an EMBL/GenBank/DDBJ whole genome shotgun (WGS) entry which is preliminary data.</text>
</comment>
<dbReference type="EMBL" id="VXIV02002217">
    <property type="protein sequence ID" value="KAF6026736.1"/>
    <property type="molecule type" value="Genomic_DNA"/>
</dbReference>
<dbReference type="InterPro" id="IPR049942">
    <property type="entry name" value="DML1/Misato"/>
</dbReference>
<dbReference type="GO" id="GO:0005739">
    <property type="term" value="C:mitochondrion"/>
    <property type="evidence" value="ECO:0007669"/>
    <property type="project" value="TreeGrafter"/>
</dbReference>
<name>A0A7J7JMT1_BUGNE</name>
<feature type="compositionally biased region" description="Basic and acidic residues" evidence="1">
    <location>
        <begin position="11"/>
        <end position="21"/>
    </location>
</feature>
<dbReference type="InterPro" id="IPR036525">
    <property type="entry name" value="Tubulin/FtsZ_GTPase_sf"/>
</dbReference>
<evidence type="ECO:0000259" key="2">
    <source>
        <dbReference type="Pfam" id="PF14881"/>
    </source>
</evidence>
<dbReference type="Pfam" id="PF14881">
    <property type="entry name" value="Tubulin_3"/>
    <property type="match status" value="1"/>
</dbReference>
<dbReference type="GO" id="GO:0007005">
    <property type="term" value="P:mitochondrion organization"/>
    <property type="evidence" value="ECO:0007669"/>
    <property type="project" value="InterPro"/>
</dbReference>
<keyword evidence="4" id="KW-1185">Reference proteome</keyword>
<proteinExistence type="predicted"/>
<dbReference type="AlphaFoldDB" id="A0A7J7JMT1"/>
<feature type="region of interest" description="Disordered" evidence="1">
    <location>
        <begin position="1"/>
        <end position="21"/>
    </location>
</feature>
<organism evidence="3 4">
    <name type="scientific">Bugula neritina</name>
    <name type="common">Brown bryozoan</name>
    <name type="synonym">Sertularia neritina</name>
    <dbReference type="NCBI Taxonomy" id="10212"/>
    <lineage>
        <taxon>Eukaryota</taxon>
        <taxon>Metazoa</taxon>
        <taxon>Spiralia</taxon>
        <taxon>Lophotrochozoa</taxon>
        <taxon>Bryozoa</taxon>
        <taxon>Gymnolaemata</taxon>
        <taxon>Cheilostomatida</taxon>
        <taxon>Flustrina</taxon>
        <taxon>Buguloidea</taxon>
        <taxon>Bugulidae</taxon>
        <taxon>Bugula</taxon>
    </lineage>
</organism>